<protein>
    <submittedName>
        <fullName evidence="3">HAD-like domain-containing protein</fullName>
    </submittedName>
</protein>
<gene>
    <name evidence="3" type="ORF">BDV95DRAFT_51201</name>
</gene>
<dbReference type="Pfam" id="PF00702">
    <property type="entry name" value="Hydrolase"/>
    <property type="match status" value="1"/>
</dbReference>
<proteinExistence type="inferred from homology"/>
<keyword evidence="4" id="KW-1185">Reference proteome</keyword>
<dbReference type="EMBL" id="JAADJZ010000012">
    <property type="protein sequence ID" value="KAF2870980.1"/>
    <property type="molecule type" value="Genomic_DNA"/>
</dbReference>
<dbReference type="OrthoDB" id="3256520at2759"/>
<name>A0A7C8M5D5_9PLEO</name>
<dbReference type="InterPro" id="IPR023198">
    <property type="entry name" value="PGP-like_dom2"/>
</dbReference>
<evidence type="ECO:0000256" key="1">
    <source>
        <dbReference type="ARBA" id="ARBA00008106"/>
    </source>
</evidence>
<dbReference type="SFLD" id="SFLDG01129">
    <property type="entry name" value="C1.5:_HAD__Beta-PGM__Phosphata"/>
    <property type="match status" value="1"/>
</dbReference>
<dbReference type="SFLD" id="SFLDS00003">
    <property type="entry name" value="Haloacid_Dehalogenase"/>
    <property type="match status" value="1"/>
</dbReference>
<comment type="caution">
    <text evidence="3">The sequence shown here is derived from an EMBL/GenBank/DDBJ whole genome shotgun (WGS) entry which is preliminary data.</text>
</comment>
<dbReference type="NCBIfam" id="TIGR01428">
    <property type="entry name" value="HAD_type_II"/>
    <property type="match status" value="1"/>
</dbReference>
<sequence length="252" mass="28194">MSSKKEIVIAFDLYGTILSTESISKELGHLFGQEKGASIAQEWRKYQLEYTWRLNSMDKYEHFSGLTRKSLKHALTEASVSFDESVLDNLLSQYDRLALFDDVPDLFPHLSRSQSDSSNMTITPVIFSNGTFDMVSSSLANSPGLSPHADLFKKIVVVEPVRRYKPHPEVYRFLCKEVGKGNKGEEGDVWLVSGNPFDIVGAKSQGLKTIWVDRKGAGWTDELVEGHGGMPDVMVRGLNEVVGQVEKYLEAE</sequence>
<dbReference type="InterPro" id="IPR051540">
    <property type="entry name" value="S-2-haloacid_dehalogenase"/>
</dbReference>
<dbReference type="InterPro" id="IPR006328">
    <property type="entry name" value="2-HAD"/>
</dbReference>
<dbReference type="Gene3D" id="1.10.150.240">
    <property type="entry name" value="Putative phosphatase, domain 2"/>
    <property type="match status" value="1"/>
</dbReference>
<organism evidence="3 4">
    <name type="scientific">Massariosphaeria phaeospora</name>
    <dbReference type="NCBI Taxonomy" id="100035"/>
    <lineage>
        <taxon>Eukaryota</taxon>
        <taxon>Fungi</taxon>
        <taxon>Dikarya</taxon>
        <taxon>Ascomycota</taxon>
        <taxon>Pezizomycotina</taxon>
        <taxon>Dothideomycetes</taxon>
        <taxon>Pleosporomycetidae</taxon>
        <taxon>Pleosporales</taxon>
        <taxon>Pleosporales incertae sedis</taxon>
        <taxon>Massariosphaeria</taxon>
    </lineage>
</organism>
<dbReference type="InterPro" id="IPR036412">
    <property type="entry name" value="HAD-like_sf"/>
</dbReference>
<dbReference type="PANTHER" id="PTHR43316:SF3">
    <property type="entry name" value="HALOACID DEHALOGENASE, TYPE II (AFU_ORTHOLOGUE AFUA_2G07750)-RELATED"/>
    <property type="match status" value="1"/>
</dbReference>
<reference evidence="3 4" key="1">
    <citation type="submission" date="2020-01" db="EMBL/GenBank/DDBJ databases">
        <authorList>
            <consortium name="DOE Joint Genome Institute"/>
            <person name="Haridas S."/>
            <person name="Albert R."/>
            <person name="Binder M."/>
            <person name="Bloem J."/>
            <person name="Labutti K."/>
            <person name="Salamov A."/>
            <person name="Andreopoulos B."/>
            <person name="Baker S.E."/>
            <person name="Barry K."/>
            <person name="Bills G."/>
            <person name="Bluhm B.H."/>
            <person name="Cannon C."/>
            <person name="Castanera R."/>
            <person name="Culley D.E."/>
            <person name="Daum C."/>
            <person name="Ezra D."/>
            <person name="Gonzalez J.B."/>
            <person name="Henrissat B."/>
            <person name="Kuo A."/>
            <person name="Liang C."/>
            <person name="Lipzen A."/>
            <person name="Lutzoni F."/>
            <person name="Magnuson J."/>
            <person name="Mondo S."/>
            <person name="Nolan M."/>
            <person name="Ohm R."/>
            <person name="Pangilinan J."/>
            <person name="Park H.-J.H."/>
            <person name="Ramirez L."/>
            <person name="Alfaro M."/>
            <person name="Sun H."/>
            <person name="Tritt A."/>
            <person name="Yoshinaga Y."/>
            <person name="Zwiers L.-H.L."/>
            <person name="Turgeon B.G."/>
            <person name="Goodwin S.B."/>
            <person name="Spatafora J.W."/>
            <person name="Crous P.W."/>
            <person name="Grigoriev I.V."/>
        </authorList>
    </citation>
    <scope>NUCLEOTIDE SEQUENCE [LARGE SCALE GENOMIC DNA]</scope>
    <source>
        <strain evidence="3 4">CBS 611.86</strain>
    </source>
</reference>
<keyword evidence="2" id="KW-0378">Hydrolase</keyword>
<dbReference type="AlphaFoldDB" id="A0A7C8M5D5"/>
<dbReference type="InterPro" id="IPR006439">
    <property type="entry name" value="HAD-SF_hydro_IA"/>
</dbReference>
<dbReference type="Proteomes" id="UP000481861">
    <property type="component" value="Unassembled WGS sequence"/>
</dbReference>
<evidence type="ECO:0000313" key="4">
    <source>
        <dbReference type="Proteomes" id="UP000481861"/>
    </source>
</evidence>
<dbReference type="GO" id="GO:0016791">
    <property type="term" value="F:phosphatase activity"/>
    <property type="evidence" value="ECO:0007669"/>
    <property type="project" value="UniProtKB-ARBA"/>
</dbReference>
<comment type="similarity">
    <text evidence="1">Belongs to the HAD-like hydrolase superfamily. S-2-haloalkanoic acid dehalogenase family.</text>
</comment>
<dbReference type="PRINTS" id="PR00413">
    <property type="entry name" value="HADHALOGNASE"/>
</dbReference>
<accession>A0A7C8M5D5</accession>
<evidence type="ECO:0000313" key="3">
    <source>
        <dbReference type="EMBL" id="KAF2870980.1"/>
    </source>
</evidence>
<dbReference type="SUPFAM" id="SSF56784">
    <property type="entry name" value="HAD-like"/>
    <property type="match status" value="1"/>
</dbReference>
<dbReference type="Gene3D" id="3.40.50.1000">
    <property type="entry name" value="HAD superfamily/HAD-like"/>
    <property type="match status" value="1"/>
</dbReference>
<dbReference type="GO" id="GO:0019120">
    <property type="term" value="F:hydrolase activity, acting on acid halide bonds, in C-halide compounds"/>
    <property type="evidence" value="ECO:0007669"/>
    <property type="project" value="InterPro"/>
</dbReference>
<dbReference type="InterPro" id="IPR023214">
    <property type="entry name" value="HAD_sf"/>
</dbReference>
<evidence type="ECO:0000256" key="2">
    <source>
        <dbReference type="ARBA" id="ARBA00022801"/>
    </source>
</evidence>
<dbReference type="PANTHER" id="PTHR43316">
    <property type="entry name" value="HYDROLASE, HALOACID DELAHOGENASE-RELATED"/>
    <property type="match status" value="1"/>
</dbReference>